<dbReference type="Pfam" id="PF01670">
    <property type="entry name" value="Glyco_hydro_12"/>
    <property type="match status" value="1"/>
</dbReference>
<dbReference type="InterPro" id="IPR002594">
    <property type="entry name" value="GH12"/>
</dbReference>
<evidence type="ECO:0000313" key="5">
    <source>
        <dbReference type="Proteomes" id="UP001151079"/>
    </source>
</evidence>
<feature type="signal peptide" evidence="3">
    <location>
        <begin position="1"/>
        <end position="20"/>
    </location>
</feature>
<dbReference type="PROSITE" id="PS51257">
    <property type="entry name" value="PROKAR_LIPOPROTEIN"/>
    <property type="match status" value="1"/>
</dbReference>
<dbReference type="Gene3D" id="2.60.120.180">
    <property type="match status" value="1"/>
</dbReference>
<keyword evidence="2" id="KW-0326">Glycosidase</keyword>
<proteinExistence type="inferred from homology"/>
<keyword evidence="3" id="KW-0732">Signal</keyword>
<dbReference type="PANTHER" id="PTHR34002">
    <property type="entry name" value="BLR1656 PROTEIN"/>
    <property type="match status" value="1"/>
</dbReference>
<keyword evidence="2" id="KW-0119">Carbohydrate metabolism</keyword>
<comment type="similarity">
    <text evidence="1 2">Belongs to the glycosyl hydrolase 12 (cellulase H) family.</text>
</comment>
<feature type="chain" id="PRO_5040831811" evidence="3">
    <location>
        <begin position="21"/>
        <end position="252"/>
    </location>
</feature>
<evidence type="ECO:0000256" key="3">
    <source>
        <dbReference type="SAM" id="SignalP"/>
    </source>
</evidence>
<dbReference type="InterPro" id="IPR013319">
    <property type="entry name" value="GH11/12"/>
</dbReference>
<dbReference type="SUPFAM" id="SSF49899">
    <property type="entry name" value="Concanavalin A-like lectins/glucanases"/>
    <property type="match status" value="1"/>
</dbReference>
<dbReference type="GO" id="GO:0008810">
    <property type="term" value="F:cellulase activity"/>
    <property type="evidence" value="ECO:0007669"/>
    <property type="project" value="InterPro"/>
</dbReference>
<keyword evidence="5" id="KW-1185">Reference proteome</keyword>
<protein>
    <submittedName>
        <fullName evidence="4">Glycosyl hydrolase</fullName>
    </submittedName>
</protein>
<keyword evidence="2" id="KW-0624">Polysaccharide degradation</keyword>
<comment type="caution">
    <text evidence="4">The sequence shown here is derived from an EMBL/GenBank/DDBJ whole genome shotgun (WGS) entry which is preliminary data.</text>
</comment>
<dbReference type="EMBL" id="JAOZEW010000008">
    <property type="protein sequence ID" value="MCV9927888.1"/>
    <property type="molecule type" value="Genomic_DNA"/>
</dbReference>
<gene>
    <name evidence="4" type="ORF">OIU83_09505</name>
</gene>
<evidence type="ECO:0000313" key="4">
    <source>
        <dbReference type="EMBL" id="MCV9927888.1"/>
    </source>
</evidence>
<reference evidence="4" key="1">
    <citation type="submission" date="2022-10" db="EMBL/GenBank/DDBJ databases">
        <title>Two novel species of Flavobacterium.</title>
        <authorList>
            <person name="Liu Q."/>
            <person name="Xin Y.-H."/>
        </authorList>
    </citation>
    <scope>NUCLEOTIDE SEQUENCE</scope>
    <source>
        <strain evidence="4">LS1R49</strain>
    </source>
</reference>
<evidence type="ECO:0000256" key="1">
    <source>
        <dbReference type="ARBA" id="ARBA00005519"/>
    </source>
</evidence>
<dbReference type="InterPro" id="IPR013320">
    <property type="entry name" value="ConA-like_dom_sf"/>
</dbReference>
<evidence type="ECO:0000256" key="2">
    <source>
        <dbReference type="RuleBase" id="RU361163"/>
    </source>
</evidence>
<accession>A0A9X2YUV0</accession>
<sequence length="252" mass="27322">MKKSILFVVLCLAVMGCETAETNNQSEVKASWSSSDQYASWSNGGYTVYNNIWGSGAGSQSIWANSYSNWGLWANHPDTVGIKSYPNSTKYIGTLLSAVNTLSTSFNATTPAGGAWVSAYDLWDSNKANEIMLWLNYTGNADGTGNVKPISYNYSSTGAAVPVYTNQTIGGHTWNVFRGNNGYNNVYSFLRTTKTNSGTIDAKAIYNWIKDKGWFGNVTVGDIQYGFEISSCYGTNGGGLNYTCNSYSVTSN</sequence>
<dbReference type="Proteomes" id="UP001151079">
    <property type="component" value="Unassembled WGS sequence"/>
</dbReference>
<dbReference type="AlphaFoldDB" id="A0A9X2YUV0"/>
<dbReference type="RefSeq" id="WP_264206020.1">
    <property type="nucleotide sequence ID" value="NZ_JAOZEW010000008.1"/>
</dbReference>
<organism evidence="4 5">
    <name type="scientific">Flavobacterium shii</name>
    <dbReference type="NCBI Taxonomy" id="2987687"/>
    <lineage>
        <taxon>Bacteria</taxon>
        <taxon>Pseudomonadati</taxon>
        <taxon>Bacteroidota</taxon>
        <taxon>Flavobacteriia</taxon>
        <taxon>Flavobacteriales</taxon>
        <taxon>Flavobacteriaceae</taxon>
        <taxon>Flavobacterium</taxon>
    </lineage>
</organism>
<dbReference type="GO" id="GO:0000272">
    <property type="term" value="P:polysaccharide catabolic process"/>
    <property type="evidence" value="ECO:0007669"/>
    <property type="project" value="UniProtKB-KW"/>
</dbReference>
<name>A0A9X2YUV0_9FLAO</name>
<dbReference type="PANTHER" id="PTHR34002:SF9">
    <property type="entry name" value="XYLOGLUCAN-SPECIFIC ENDO-BETA-1,4-GLUCANASE A"/>
    <property type="match status" value="1"/>
</dbReference>
<keyword evidence="2 4" id="KW-0378">Hydrolase</keyword>